<proteinExistence type="evidence at transcript level"/>
<evidence type="ECO:0000313" key="2">
    <source>
        <dbReference type="EMBL" id="BAC39974.1"/>
    </source>
</evidence>
<protein>
    <submittedName>
        <fullName evidence="2">Uncharacterized protein</fullName>
    </submittedName>
</protein>
<reference evidence="2" key="7">
    <citation type="journal article" date="2005" name="Science">
        <title>The Transcriptional Landscape of the Mammalian Genome.</title>
        <authorList>
            <consortium name="The FANTOM Consortium"/>
            <consortium name="Riken Genome Exploration Research Group and Genome Science Group (Genome Network Project Core Group)"/>
        </authorList>
    </citation>
    <scope>NUCLEOTIDE SEQUENCE</scope>
    <source>
        <strain evidence="2">C57BL/6J</strain>
        <tissue evidence="2">Ovary</tissue>
    </source>
</reference>
<evidence type="ECO:0000256" key="1">
    <source>
        <dbReference type="SAM" id="MobiDB-lite"/>
    </source>
</evidence>
<reference evidence="2" key="3">
    <citation type="journal article" date="2000" name="Genome Res.">
        <title>RIKEN integrated sequence analysis (RISA) system--384-format sequencing pipeline with 384 multicapillary sequencer.</title>
        <authorList>
            <person name="Shibata K."/>
            <person name="Itoh M."/>
            <person name="Aizawa K."/>
            <person name="Nagaoka S."/>
            <person name="Sasaki N."/>
            <person name="Carninci P."/>
            <person name="Konno H."/>
            <person name="Akiyama J."/>
            <person name="Nishi K."/>
            <person name="Kitsunai T."/>
            <person name="Tashiro H."/>
            <person name="Itoh M."/>
            <person name="Sumi N."/>
            <person name="Ishii Y."/>
            <person name="Nakamura S."/>
            <person name="Hazama M."/>
            <person name="Nishine T."/>
            <person name="Harada A."/>
            <person name="Yamamoto R."/>
            <person name="Matsumoto H."/>
            <person name="Sakaguchi S."/>
            <person name="Ikegami T."/>
            <person name="Kashiwagi K."/>
            <person name="Fujiwake S."/>
            <person name="Inoue K."/>
            <person name="Togawa Y."/>
            <person name="Izawa M."/>
            <person name="Ohara E."/>
            <person name="Watahiki M."/>
            <person name="Yoneda Y."/>
            <person name="Ishikawa T."/>
            <person name="Ozawa K."/>
            <person name="Tanaka T."/>
            <person name="Matsuura S."/>
            <person name="Kawai J."/>
            <person name="Okazaki Y."/>
            <person name="Muramatsu M."/>
            <person name="Inoue Y."/>
            <person name="Kira A."/>
            <person name="Hayashizaki Y."/>
        </authorList>
    </citation>
    <scope>NUCLEOTIDE SEQUENCE</scope>
    <source>
        <strain evidence="2">C57BL/6J</strain>
        <tissue evidence="2">Ovary</tissue>
    </source>
</reference>
<feature type="compositionally biased region" description="Low complexity" evidence="1">
    <location>
        <begin position="53"/>
        <end position="76"/>
    </location>
</feature>
<organism evidence="2">
    <name type="scientific">Mus musculus</name>
    <name type="common">Mouse</name>
    <dbReference type="NCBI Taxonomy" id="10090"/>
    <lineage>
        <taxon>Eukaryota</taxon>
        <taxon>Metazoa</taxon>
        <taxon>Chordata</taxon>
        <taxon>Craniata</taxon>
        <taxon>Vertebrata</taxon>
        <taxon>Euteleostomi</taxon>
        <taxon>Mammalia</taxon>
        <taxon>Eutheria</taxon>
        <taxon>Euarchontoglires</taxon>
        <taxon>Glires</taxon>
        <taxon>Rodentia</taxon>
        <taxon>Myomorpha</taxon>
        <taxon>Muroidea</taxon>
        <taxon>Muridae</taxon>
        <taxon>Murinae</taxon>
        <taxon>Mus</taxon>
        <taxon>Mus</taxon>
    </lineage>
</organism>
<sequence>NNLGRRWNQALGTLGTWWVRTRAATNWHPWESGTADHHPPAARCDGGWRESPAARPAAAAVGLPGRTAHPARTPGAAPGGRGTGCAWRRGGHHPRSPLSDHLCPFALTAYKERDRTELLPKPELLGLHRPAIPH</sequence>
<dbReference type="MGI" id="MGI:2153062">
    <property type="gene designation" value="Mmp28"/>
</dbReference>
<reference evidence="2" key="5">
    <citation type="journal article" date="2002" name="Nature">
        <title>Analysis of the mouse transcriptome based on functional annotation of 60,770 full-length cDNAs.</title>
        <authorList>
            <consortium name="The FANTOM Consortium and the RIKEN Genome Exploration Research Group Phase I and II Team"/>
        </authorList>
    </citation>
    <scope>NUCLEOTIDE SEQUENCE</scope>
    <source>
        <strain evidence="2">C57BL/6J</strain>
        <tissue evidence="2">Ovary</tissue>
    </source>
</reference>
<feature type="non-terminal residue" evidence="2">
    <location>
        <position position="1"/>
    </location>
</feature>
<reference evidence="2" key="4">
    <citation type="journal article" date="2001" name="Nature">
        <title>Functional annotation of a full-length mouse cDNA collection.</title>
        <authorList>
            <consortium name="The RIKEN Genome Exploration Research Group Phase II Team and the FANTOM Consortium"/>
        </authorList>
    </citation>
    <scope>NUCLEOTIDE SEQUENCE</scope>
    <source>
        <strain evidence="2">C57BL/6J</strain>
        <tissue evidence="2">Ovary</tissue>
    </source>
</reference>
<dbReference type="EMBL" id="AK087705">
    <property type="protein sequence ID" value="BAC39974.1"/>
    <property type="molecule type" value="mRNA"/>
</dbReference>
<reference evidence="2" key="1">
    <citation type="journal article" date="1999" name="Methods Enzymol.">
        <title>High-efficiency full-length cDNA cloning.</title>
        <authorList>
            <person name="Carninci P."/>
            <person name="Hayashizaki Y."/>
        </authorList>
    </citation>
    <scope>NUCLEOTIDE SEQUENCE</scope>
    <source>
        <strain evidence="2">C57BL/6J</strain>
        <tissue evidence="2">Ovary</tissue>
    </source>
</reference>
<reference evidence="2" key="6">
    <citation type="submission" date="2002-04" db="EMBL/GenBank/DDBJ databases">
        <authorList>
            <person name="Adachi J."/>
            <person name="Aizawa K."/>
            <person name="Akimura T."/>
            <person name="Arakawa T."/>
            <person name="Bono H."/>
            <person name="Carninci P."/>
            <person name="Fukuda S."/>
            <person name="Furuno M."/>
            <person name="Hanagaki T."/>
            <person name="Hara A."/>
            <person name="Hashizume W."/>
            <person name="Hayashida K."/>
            <person name="Hayatsu N."/>
            <person name="Hiramoto K."/>
            <person name="Hiraoka T."/>
            <person name="Hirozane T."/>
            <person name="Hori F."/>
            <person name="Imotani K."/>
            <person name="Ishii Y."/>
            <person name="Itoh M."/>
            <person name="Kagawa I."/>
            <person name="Kasukawa T."/>
            <person name="Katoh H."/>
            <person name="Kawai J."/>
            <person name="Kojima Y."/>
            <person name="Kondo S."/>
            <person name="Konno H."/>
            <person name="Kouda M."/>
            <person name="Koya S."/>
            <person name="Kurihara C."/>
            <person name="Matsuyama T."/>
            <person name="Miyazaki A."/>
            <person name="Murata M."/>
            <person name="Nakamura M."/>
            <person name="Nishi K."/>
            <person name="Nomura K."/>
            <person name="Numazaki R."/>
            <person name="Ohno M."/>
            <person name="Ohsato N."/>
            <person name="Okazaki Y."/>
            <person name="Saito R."/>
            <person name="Saitoh H."/>
            <person name="Sakai C."/>
            <person name="Sakai K."/>
            <person name="Sakazume N."/>
            <person name="Sano H."/>
            <person name="Sasaki D."/>
            <person name="Shibata K."/>
            <person name="Shinagawa A."/>
            <person name="Shiraki T."/>
            <person name="Sogabe Y."/>
            <person name="Tagami M."/>
            <person name="Tagawa A."/>
            <person name="Takahashi F."/>
            <person name="Takaku-Akahira S."/>
            <person name="Takeda Y."/>
            <person name="Tanaka T."/>
            <person name="Tomaru A."/>
            <person name="Toya T."/>
            <person name="Yasunishi A."/>
            <person name="Muramatsu M."/>
            <person name="Hayashizaki Y."/>
        </authorList>
    </citation>
    <scope>NUCLEOTIDE SEQUENCE</scope>
    <source>
        <strain evidence="2">C57BL/6J</strain>
        <tissue evidence="2">Ovary</tissue>
    </source>
</reference>
<reference evidence="2" key="2">
    <citation type="journal article" date="2000" name="Genome Res.">
        <title>Normalization and subtraction of cap-trapper-selected cDNAs to prepare full-length cDNA libraries for rapid discovery of new genes.</title>
        <authorList>
            <person name="Carninci P."/>
            <person name="Shibata Y."/>
            <person name="Hayatsu N."/>
            <person name="Sugahara Y."/>
            <person name="Shibata K."/>
            <person name="Itoh M."/>
            <person name="Konno H."/>
            <person name="Okazaki Y."/>
            <person name="Muramatsu M."/>
            <person name="Hayashizaki Y."/>
        </authorList>
    </citation>
    <scope>NUCLEOTIDE SEQUENCE</scope>
    <source>
        <strain evidence="2">C57BL/6J</strain>
        <tissue evidence="2">Ovary</tissue>
    </source>
</reference>
<evidence type="ECO:0000313" key="3">
    <source>
        <dbReference type="MGI" id="MGI:2153062"/>
    </source>
</evidence>
<feature type="region of interest" description="Disordered" evidence="1">
    <location>
        <begin position="47"/>
        <end position="94"/>
    </location>
</feature>
<name>Q8C2Y7_MOUSE</name>
<dbReference type="AGR" id="MGI:2153062"/>
<reference evidence="2" key="8">
    <citation type="journal article" date="2005" name="Science">
        <title>Antisense Transcription in the Mammalian Transcriptome.</title>
        <authorList>
            <consortium name="RIKEN Genome Exploration Research Group and Genome Science Group (Genome Network Project Core Group) and the FANTOM Consortium"/>
        </authorList>
    </citation>
    <scope>NUCLEOTIDE SEQUENCE</scope>
    <source>
        <strain evidence="2">C57BL/6J</strain>
        <tissue evidence="2">Ovary</tissue>
    </source>
</reference>
<gene>
    <name evidence="3" type="primary">Mmp28</name>
</gene>
<dbReference type="AlphaFoldDB" id="Q8C2Y7"/>
<accession>Q8C2Y7</accession>